<dbReference type="PANTHER" id="PTHR37512">
    <property type="entry name" value="TRIFUNCTIONAL NAD BIOSYNTHESIS/REGULATOR PROTEIN NADR"/>
    <property type="match status" value="1"/>
</dbReference>
<dbReference type="InterPro" id="IPR052735">
    <property type="entry name" value="NAD_biosynth-regulator"/>
</dbReference>
<gene>
    <name evidence="2" type="ORF">UFOPK3381_00436</name>
</gene>
<dbReference type="InterPro" id="IPR027417">
    <property type="entry name" value="P-loop_NTPase"/>
</dbReference>
<dbReference type="InterPro" id="IPR038727">
    <property type="entry name" value="NadR/Ttd14_AAA_dom"/>
</dbReference>
<dbReference type="SUPFAM" id="SSF52540">
    <property type="entry name" value="P-loop containing nucleoside triphosphate hydrolases"/>
    <property type="match status" value="1"/>
</dbReference>
<protein>
    <submittedName>
        <fullName evidence="2">Unannotated protein</fullName>
    </submittedName>
</protein>
<dbReference type="Pfam" id="PF13521">
    <property type="entry name" value="AAA_28"/>
    <property type="match status" value="1"/>
</dbReference>
<proteinExistence type="predicted"/>
<dbReference type="PANTHER" id="PTHR37512:SF1">
    <property type="entry name" value="NADR_TTD14 AAA DOMAIN-CONTAINING PROTEIN"/>
    <property type="match status" value="1"/>
</dbReference>
<feature type="domain" description="NadR/Ttd14 AAA" evidence="1">
    <location>
        <begin position="16"/>
        <end position="194"/>
    </location>
</feature>
<evidence type="ECO:0000313" key="2">
    <source>
        <dbReference type="EMBL" id="CAB4864321.1"/>
    </source>
</evidence>
<organism evidence="2">
    <name type="scientific">freshwater metagenome</name>
    <dbReference type="NCBI Taxonomy" id="449393"/>
    <lineage>
        <taxon>unclassified sequences</taxon>
        <taxon>metagenomes</taxon>
        <taxon>ecological metagenomes</taxon>
    </lineage>
</organism>
<accession>A0A6J7D2H3</accession>
<sequence length="208" mass="23524">MELSNEPAGQLSMTQRVVVVGAESTGTTTLTTALAEIYRQRGDVFSATQWVREFGRDMSFIKLERLRASESNATMDDLIWTDEDFVDIAREQNRLEDEAAAISGPLLFCDTDSWATVIWQERYMGRRTPEVEALAQHAPRALYILTTDEGVAFEADEVRDGEHLREGMTERFRECLAAQSVPFIELDGRDFDRRVQLAVAAIDERLGL</sequence>
<dbReference type="EMBL" id="CAFBLN010000011">
    <property type="protein sequence ID" value="CAB4864321.1"/>
    <property type="molecule type" value="Genomic_DNA"/>
</dbReference>
<name>A0A6J7D2H3_9ZZZZ</name>
<dbReference type="Gene3D" id="3.40.50.300">
    <property type="entry name" value="P-loop containing nucleotide triphosphate hydrolases"/>
    <property type="match status" value="1"/>
</dbReference>
<evidence type="ECO:0000259" key="1">
    <source>
        <dbReference type="Pfam" id="PF13521"/>
    </source>
</evidence>
<reference evidence="2" key="1">
    <citation type="submission" date="2020-05" db="EMBL/GenBank/DDBJ databases">
        <authorList>
            <person name="Chiriac C."/>
            <person name="Salcher M."/>
            <person name="Ghai R."/>
            <person name="Kavagutti S V."/>
        </authorList>
    </citation>
    <scope>NUCLEOTIDE SEQUENCE</scope>
</reference>
<dbReference type="AlphaFoldDB" id="A0A6J7D2H3"/>